<dbReference type="WBParaSite" id="OFLC_0000006501-mRNA-1">
    <property type="protein sequence ID" value="OFLC_0000006501-mRNA-1"/>
    <property type="gene ID" value="OFLC_0000006501"/>
</dbReference>
<accession>A0A183GXV6</accession>
<dbReference type="Proteomes" id="UP000267606">
    <property type="component" value="Unassembled WGS sequence"/>
</dbReference>
<proteinExistence type="predicted"/>
<evidence type="ECO:0000313" key="3">
    <source>
        <dbReference type="WBParaSite" id="OFLC_0000006501-mRNA-1"/>
    </source>
</evidence>
<evidence type="ECO:0000313" key="1">
    <source>
        <dbReference type="EMBL" id="VDO24388.1"/>
    </source>
</evidence>
<dbReference type="EMBL" id="UZAJ01000015">
    <property type="protein sequence ID" value="VDO24388.1"/>
    <property type="molecule type" value="Genomic_DNA"/>
</dbReference>
<gene>
    <name evidence="1" type="ORF">OFLC_LOCUS66</name>
</gene>
<name>A0A183GXV6_9BILA</name>
<protein>
    <submittedName>
        <fullName evidence="3">Ovule protein</fullName>
    </submittedName>
</protein>
<sequence length="78" mass="9392">MSPRKKKCQMIRKHYLKMLDKPIICNDSSNYSSTFSQIYFIFQFLLCASNTKQVNLWMCSFINNFVGYFRVLSIIYRQ</sequence>
<keyword evidence="2" id="KW-1185">Reference proteome</keyword>
<reference evidence="1 2" key="2">
    <citation type="submission" date="2018-11" db="EMBL/GenBank/DDBJ databases">
        <authorList>
            <consortium name="Pathogen Informatics"/>
        </authorList>
    </citation>
    <scope>NUCLEOTIDE SEQUENCE [LARGE SCALE GENOMIC DNA]</scope>
</reference>
<organism evidence="3">
    <name type="scientific">Onchocerca flexuosa</name>
    <dbReference type="NCBI Taxonomy" id="387005"/>
    <lineage>
        <taxon>Eukaryota</taxon>
        <taxon>Metazoa</taxon>
        <taxon>Ecdysozoa</taxon>
        <taxon>Nematoda</taxon>
        <taxon>Chromadorea</taxon>
        <taxon>Rhabditida</taxon>
        <taxon>Spirurina</taxon>
        <taxon>Spiruromorpha</taxon>
        <taxon>Filarioidea</taxon>
        <taxon>Onchocercidae</taxon>
        <taxon>Onchocerca</taxon>
    </lineage>
</organism>
<reference evidence="3" key="1">
    <citation type="submission" date="2016-06" db="UniProtKB">
        <authorList>
            <consortium name="WormBaseParasite"/>
        </authorList>
    </citation>
    <scope>IDENTIFICATION</scope>
</reference>
<evidence type="ECO:0000313" key="2">
    <source>
        <dbReference type="Proteomes" id="UP000267606"/>
    </source>
</evidence>
<dbReference type="AlphaFoldDB" id="A0A183GXV6"/>